<dbReference type="EMBL" id="JACHIF010000001">
    <property type="protein sequence ID" value="MBB5036254.1"/>
    <property type="molecule type" value="Genomic_DNA"/>
</dbReference>
<keyword evidence="2" id="KW-1185">Reference proteome</keyword>
<protein>
    <recommendedName>
        <fullName evidence="3">Cytochrome P460</fullName>
    </recommendedName>
</protein>
<evidence type="ECO:0008006" key="3">
    <source>
        <dbReference type="Google" id="ProtNLM"/>
    </source>
</evidence>
<dbReference type="Proteomes" id="UP000534294">
    <property type="component" value="Unassembled WGS sequence"/>
</dbReference>
<name>A0A7W7YHK1_9BACT</name>
<evidence type="ECO:0000313" key="2">
    <source>
        <dbReference type="Proteomes" id="UP000534294"/>
    </source>
</evidence>
<accession>A0A7W7YHK1</accession>
<gene>
    <name evidence="1" type="ORF">HNQ64_000488</name>
</gene>
<proteinExistence type="predicted"/>
<dbReference type="RefSeq" id="WP_184204869.1">
    <property type="nucleotide sequence ID" value="NZ_JACHIF010000001.1"/>
</dbReference>
<comment type="caution">
    <text evidence="1">The sequence shown here is derived from an EMBL/GenBank/DDBJ whole genome shotgun (WGS) entry which is preliminary data.</text>
</comment>
<dbReference type="AlphaFoldDB" id="A0A7W7YHK1"/>
<organism evidence="1 2">
    <name type="scientific">Prosthecobacter dejongeii</name>
    <dbReference type="NCBI Taxonomy" id="48465"/>
    <lineage>
        <taxon>Bacteria</taxon>
        <taxon>Pseudomonadati</taxon>
        <taxon>Verrucomicrobiota</taxon>
        <taxon>Verrucomicrobiia</taxon>
        <taxon>Verrucomicrobiales</taxon>
        <taxon>Verrucomicrobiaceae</taxon>
        <taxon>Prosthecobacter</taxon>
    </lineage>
</organism>
<evidence type="ECO:0000313" key="1">
    <source>
        <dbReference type="EMBL" id="MBB5036254.1"/>
    </source>
</evidence>
<sequence>MKKFFKRLAILAIPLGFLTLIFPEWLVIPLLLVGYLEGPNANSPFPEAHARAVKTFVDSEGFGFGRFKRSGYWFEHTVRLEEKTFRPMNVNLIGLTPEEGDRYFEGRMPKKAELTTAKTRKLSEDEAAAVAQIRAGTAPWVRLPAAWETFVGPPREDRYDTVHIIAPITADKSCLECHKVKQGSLLGAFDYEMIPMR</sequence>
<reference evidence="1 2" key="1">
    <citation type="submission" date="2020-08" db="EMBL/GenBank/DDBJ databases">
        <title>Genomic Encyclopedia of Type Strains, Phase IV (KMG-IV): sequencing the most valuable type-strain genomes for metagenomic binning, comparative biology and taxonomic classification.</title>
        <authorList>
            <person name="Goeker M."/>
        </authorList>
    </citation>
    <scope>NUCLEOTIDE SEQUENCE [LARGE SCALE GENOMIC DNA]</scope>
    <source>
        <strain evidence="1 2">DSM 12251</strain>
    </source>
</reference>